<comment type="caution">
    <text evidence="1">The sequence shown here is derived from an EMBL/GenBank/DDBJ whole genome shotgun (WGS) entry which is preliminary data.</text>
</comment>
<sequence length="147" mass="16071">MVNSYASSDDLPRVECGDRLELLFYCIGNAVHWGRNPLDDFIRGIIDSAFGGYCGGDPGWEIDGLGEDGNELVDQYGAPALRCWALQEISGIEPCEVVYSKKEVIEWVKVAVMNIANKYPERAQEASDVIERCNKVLAGLGVGGNNI</sequence>
<organism evidence="1 2">
    <name type="scientific">Chromobacterium haemolyticum</name>
    <dbReference type="NCBI Taxonomy" id="394935"/>
    <lineage>
        <taxon>Bacteria</taxon>
        <taxon>Pseudomonadati</taxon>
        <taxon>Pseudomonadota</taxon>
        <taxon>Betaproteobacteria</taxon>
        <taxon>Neisseriales</taxon>
        <taxon>Chromobacteriaceae</taxon>
        <taxon>Chromobacterium</taxon>
    </lineage>
</organism>
<name>A0ABS3GPG0_9NEIS</name>
<reference evidence="1 2" key="1">
    <citation type="submission" date="2021-03" db="EMBL/GenBank/DDBJ databases">
        <title>First Case of infection caused by Chromobacterium haemolyticum derived from water in China.</title>
        <authorList>
            <person name="Chen J."/>
            <person name="Liu C."/>
        </authorList>
    </citation>
    <scope>NUCLEOTIDE SEQUENCE [LARGE SCALE GENOMIC DNA]</scope>
    <source>
        <strain evidence="1 2">WJ-5</strain>
    </source>
</reference>
<evidence type="ECO:0008006" key="3">
    <source>
        <dbReference type="Google" id="ProtNLM"/>
    </source>
</evidence>
<protein>
    <recommendedName>
        <fullName evidence="3">CDI immunity protein domain-containing protein</fullName>
    </recommendedName>
</protein>
<proteinExistence type="predicted"/>
<accession>A0ABS3GPG0</accession>
<dbReference type="Proteomes" id="UP000664349">
    <property type="component" value="Unassembled WGS sequence"/>
</dbReference>
<gene>
    <name evidence="1" type="ORF">J1C50_13275</name>
</gene>
<dbReference type="RefSeq" id="WP_152596956.1">
    <property type="nucleotide sequence ID" value="NZ_JAEILV010000009.1"/>
</dbReference>
<evidence type="ECO:0000313" key="2">
    <source>
        <dbReference type="Proteomes" id="UP000664349"/>
    </source>
</evidence>
<dbReference type="EMBL" id="JAFLRD010000010">
    <property type="protein sequence ID" value="MBO0416479.1"/>
    <property type="molecule type" value="Genomic_DNA"/>
</dbReference>
<evidence type="ECO:0000313" key="1">
    <source>
        <dbReference type="EMBL" id="MBO0416479.1"/>
    </source>
</evidence>
<keyword evidence="2" id="KW-1185">Reference proteome</keyword>